<evidence type="ECO:0000256" key="13">
    <source>
        <dbReference type="ARBA" id="ARBA00022932"/>
    </source>
</evidence>
<evidence type="ECO:0000259" key="18">
    <source>
        <dbReference type="PROSITE" id="PS50158"/>
    </source>
</evidence>
<evidence type="ECO:0000256" key="14">
    <source>
        <dbReference type="ARBA" id="ARBA00023125"/>
    </source>
</evidence>
<keyword evidence="2" id="KW-0645">Protease</keyword>
<dbReference type="FunFam" id="3.30.70.270:FF:000020">
    <property type="entry name" value="Transposon Tf2-6 polyprotein-like Protein"/>
    <property type="match status" value="1"/>
</dbReference>
<dbReference type="Pfam" id="PF17921">
    <property type="entry name" value="Integrase_H2C2"/>
    <property type="match status" value="1"/>
</dbReference>
<dbReference type="PROSITE" id="PS50158">
    <property type="entry name" value="ZF_CCHC"/>
    <property type="match status" value="1"/>
</dbReference>
<dbReference type="Pfam" id="PF24626">
    <property type="entry name" value="SH3_Tf2-1"/>
    <property type="match status" value="1"/>
</dbReference>
<dbReference type="FunFam" id="3.10.20.370:FF:000001">
    <property type="entry name" value="Retrovirus-related Pol polyprotein from transposon 17.6-like protein"/>
    <property type="match status" value="1"/>
</dbReference>
<dbReference type="GO" id="GO:0003677">
    <property type="term" value="F:DNA binding"/>
    <property type="evidence" value="ECO:0007669"/>
    <property type="project" value="UniProtKB-KW"/>
</dbReference>
<evidence type="ECO:0000256" key="6">
    <source>
        <dbReference type="ARBA" id="ARBA00022723"/>
    </source>
</evidence>
<dbReference type="SUPFAM" id="SSF57756">
    <property type="entry name" value="Retrovirus zinc finger-like domains"/>
    <property type="match status" value="1"/>
</dbReference>
<dbReference type="SMART" id="SM00343">
    <property type="entry name" value="ZnF_C2HC"/>
    <property type="match status" value="1"/>
</dbReference>
<dbReference type="InterPro" id="IPR036397">
    <property type="entry name" value="RNaseH_sf"/>
</dbReference>
<name>A0A6N2ND72_SALVM</name>
<proteinExistence type="predicted"/>
<accession>A0A6N2ND72</accession>
<evidence type="ECO:0000256" key="4">
    <source>
        <dbReference type="ARBA" id="ARBA00022695"/>
    </source>
</evidence>
<dbReference type="InterPro" id="IPR043128">
    <property type="entry name" value="Rev_trsase/Diguanyl_cyclase"/>
</dbReference>
<evidence type="ECO:0000256" key="11">
    <source>
        <dbReference type="ARBA" id="ARBA00022908"/>
    </source>
</evidence>
<dbReference type="Pfam" id="PF00078">
    <property type="entry name" value="RVT_1"/>
    <property type="match status" value="1"/>
</dbReference>
<dbReference type="InterPro" id="IPR001584">
    <property type="entry name" value="Integrase_cat-core"/>
</dbReference>
<keyword evidence="14" id="KW-0238">DNA-binding</keyword>
<keyword evidence="5" id="KW-0540">Nuclease</keyword>
<dbReference type="InterPro" id="IPR001878">
    <property type="entry name" value="Znf_CCHC"/>
</dbReference>
<dbReference type="EC" id="2.7.7.49" evidence="1"/>
<keyword evidence="3" id="KW-0808">Transferase</keyword>
<dbReference type="Gene3D" id="2.40.70.10">
    <property type="entry name" value="Acid Proteases"/>
    <property type="match status" value="1"/>
</dbReference>
<dbReference type="InterPro" id="IPR000477">
    <property type="entry name" value="RT_dom"/>
</dbReference>
<dbReference type="GO" id="GO:0004519">
    <property type="term" value="F:endonuclease activity"/>
    <property type="evidence" value="ECO:0007669"/>
    <property type="project" value="UniProtKB-KW"/>
</dbReference>
<evidence type="ECO:0000256" key="17">
    <source>
        <dbReference type="SAM" id="MobiDB-lite"/>
    </source>
</evidence>
<dbReference type="GO" id="GO:0008270">
    <property type="term" value="F:zinc ion binding"/>
    <property type="evidence" value="ECO:0007669"/>
    <property type="project" value="UniProtKB-KW"/>
</dbReference>
<dbReference type="Gene3D" id="1.10.340.70">
    <property type="match status" value="1"/>
</dbReference>
<evidence type="ECO:0000256" key="2">
    <source>
        <dbReference type="ARBA" id="ARBA00022670"/>
    </source>
</evidence>
<feature type="compositionally biased region" description="Low complexity" evidence="17">
    <location>
        <begin position="344"/>
        <end position="358"/>
    </location>
</feature>
<dbReference type="PROSITE" id="PS50994">
    <property type="entry name" value="INTEGRASE"/>
    <property type="match status" value="1"/>
</dbReference>
<dbReference type="SUPFAM" id="SSF53098">
    <property type="entry name" value="Ribonuclease H-like"/>
    <property type="match status" value="1"/>
</dbReference>
<dbReference type="GO" id="GO:0015074">
    <property type="term" value="P:DNA integration"/>
    <property type="evidence" value="ECO:0007669"/>
    <property type="project" value="UniProtKB-KW"/>
</dbReference>
<dbReference type="GO" id="GO:0003964">
    <property type="term" value="F:RNA-directed DNA polymerase activity"/>
    <property type="evidence" value="ECO:0007669"/>
    <property type="project" value="UniProtKB-KW"/>
</dbReference>
<keyword evidence="12" id="KW-0695">RNA-directed DNA polymerase</keyword>
<keyword evidence="7" id="KW-0064">Aspartyl protease</keyword>
<keyword evidence="4" id="KW-0548">Nucleotidyltransferase</keyword>
<keyword evidence="10" id="KW-0460">Magnesium</keyword>
<keyword evidence="8" id="KW-0255">Endonuclease</keyword>
<dbReference type="InterPro" id="IPR012337">
    <property type="entry name" value="RNaseH-like_sf"/>
</dbReference>
<keyword evidence="13" id="KW-0239">DNA-directed DNA polymerase</keyword>
<feature type="region of interest" description="Disordered" evidence="17">
    <location>
        <begin position="1"/>
        <end position="88"/>
    </location>
</feature>
<dbReference type="InterPro" id="IPR043502">
    <property type="entry name" value="DNA/RNA_pol_sf"/>
</dbReference>
<evidence type="ECO:0000256" key="8">
    <source>
        <dbReference type="ARBA" id="ARBA00022759"/>
    </source>
</evidence>
<dbReference type="Pfam" id="PF03732">
    <property type="entry name" value="Retrotrans_gag"/>
    <property type="match status" value="1"/>
</dbReference>
<evidence type="ECO:0000256" key="1">
    <source>
        <dbReference type="ARBA" id="ARBA00012493"/>
    </source>
</evidence>
<feature type="domain" description="Integrase catalytic" evidence="20">
    <location>
        <begin position="1250"/>
        <end position="1347"/>
    </location>
</feature>
<dbReference type="SUPFAM" id="SSF56672">
    <property type="entry name" value="DNA/RNA polymerases"/>
    <property type="match status" value="1"/>
</dbReference>
<reference evidence="21" key="1">
    <citation type="submission" date="2019-03" db="EMBL/GenBank/DDBJ databases">
        <authorList>
            <person name="Mank J."/>
            <person name="Almeida P."/>
        </authorList>
    </citation>
    <scope>NUCLEOTIDE SEQUENCE</scope>
    <source>
        <strain evidence="21">78183</strain>
    </source>
</reference>
<feature type="domain" description="Reverse transcriptase" evidence="19">
    <location>
        <begin position="682"/>
        <end position="861"/>
    </location>
</feature>
<evidence type="ECO:0000259" key="19">
    <source>
        <dbReference type="PROSITE" id="PS50878"/>
    </source>
</evidence>
<dbReference type="GO" id="GO:0003887">
    <property type="term" value="F:DNA-directed DNA polymerase activity"/>
    <property type="evidence" value="ECO:0007669"/>
    <property type="project" value="UniProtKB-KW"/>
</dbReference>
<dbReference type="InterPro" id="IPR041588">
    <property type="entry name" value="Integrase_H2C2"/>
</dbReference>
<dbReference type="PANTHER" id="PTHR37984">
    <property type="entry name" value="PROTEIN CBG26694"/>
    <property type="match status" value="1"/>
</dbReference>
<evidence type="ECO:0000256" key="7">
    <source>
        <dbReference type="ARBA" id="ARBA00022750"/>
    </source>
</evidence>
<dbReference type="Pfam" id="PF17917">
    <property type="entry name" value="RT_RNaseH"/>
    <property type="match status" value="1"/>
</dbReference>
<keyword evidence="6" id="KW-0479">Metal-binding</keyword>
<evidence type="ECO:0000256" key="15">
    <source>
        <dbReference type="ARBA" id="ARBA00023172"/>
    </source>
</evidence>
<dbReference type="InterPro" id="IPR021109">
    <property type="entry name" value="Peptidase_aspartic_dom_sf"/>
</dbReference>
<keyword evidence="9" id="KW-0378">Hydrolase</keyword>
<dbReference type="CDD" id="cd09274">
    <property type="entry name" value="RNase_HI_RT_Ty3"/>
    <property type="match status" value="1"/>
</dbReference>
<keyword evidence="11" id="KW-0229">DNA integration</keyword>
<dbReference type="CDD" id="cd01647">
    <property type="entry name" value="RT_LTR"/>
    <property type="match status" value="1"/>
</dbReference>
<keyword evidence="15" id="KW-0233">DNA recombination</keyword>
<protein>
    <recommendedName>
        <fullName evidence="1">RNA-directed DNA polymerase</fullName>
        <ecNumber evidence="1">2.7.7.49</ecNumber>
    </recommendedName>
</protein>
<dbReference type="GO" id="GO:0006508">
    <property type="term" value="P:proteolysis"/>
    <property type="evidence" value="ECO:0007669"/>
    <property type="project" value="UniProtKB-KW"/>
</dbReference>
<sequence>MVRTRQHAKTDPTPTRGRGSNLHDDSSTERNSVADTASHIPTILVHSEGEESTGGQENSTSRRTDVPAAEASEGERQAQISPPAAPGVAPNLFSDPAFMEHIVRAVAAGMTAGISNVAPRSERVVTIVQWVKDMREMGCGTFSGVEDAEVAGHWMRKIERVIEQMHIPEETKVDCVSQLLTESAHSWWETVRGRRVGEVLRWREFREEFEERYYSWEHRREKEQEFLELRQGDMTVLEYEKRFQDLTPFASTYLPTERHRVDRFRDGLRQELRMIVMAMQFQSVRDLVRAAQGIERVMRDTAKPVIEQGQTTGFKRRDSGFSSGRPPFQKKGKNAQMSGQFQKRGGSFNQGSSSGGFRQTDRTGSWGGQEDVIFVGGRASMEGLPVFRRGCFLCGEMGHRKKECPHRVTEEYRGGDGHSKPATVVRGKCPQSRPRLSEERTRGRIYHMTQEDVGAMPDVVAGTLQLSLIQVYVLIDPGASHSFVAHRITRNLNVLPSRLNVGMVVSTPLGKTINIDDVYKGVILNIEGVELRADLMPLALDDFDLILGMDWLSRHKAQVDCFTKTVNLQDVSGKRVVFRGERRVIPNSIISVMTAGKLIRKGCPAWLSHVRELKKGSIELTNIPVVKEFPDVFPTELPGLPPIREIEVSIETLPGVNPIAQSPYRMAPIELAELKIQLQELLDKGFIRPSNSPWGAPVLFVKKKDGTFRLCIDYRQLNKVTVKNKYPLPRIDDLFDQLKGARVFSKIDLRSGYHQLRIREQDIQKTAFRTRYGHYEFLVMPFGLTNAPAVFMDLMNRVFQIFLDKCVVVFIDDILVYSSSYQEHEKHLRKVLEILRENKLYAKLDKCEFWLKEVIFLGHVISAGGICVDPGKVEAVLKWEKPTNVTEIRSFLGLAGYYRRFIEGFSKIASPLTKLTRKEVRFNWSKECEESFQELKRRLTSAPVLALPSGTEGFIVYSDASSRGLGCVLMQHGKVIAYASRQLKPHEVNYPVHDLELAAVVFALRVWRHYLYGTQVQIFTDHKSLKYLMSQKELNMRQRRWVELIKDYDCIIDYHPGKANVVADALSRKGKAVMGDTETSEQANVMELKRMRIQLNVGPEGSLLAHMKIRSVLRDKVLEAQLVDEGVEKIKEKIKQGKELSLQMLPGGLVVMGKRVYVPGNKTLKGEILKEAHESRFTTHPGSTKMYRDLREYYWWPNMKKEIAEYVSRCGICQQPLPIPEWKWENIAMDFVTGLPKGKKGNDAIWVVTHGVPISMVSDRDPRFTSRLWPCLQRALGTEVNLSTAFHPQTDGQSERTIQTLEDLLRSCVLEFGGNWEDLLPLVEFTYNNSYQASIGMAPYEALYGRKCRTPICWDEVGERKLLGPELVQMTTDKVRVIRQRMKEAQDRQKSYADKRRRPLEFQIGDKVFLKVAPWKGIIRFGMKGKLTPRYIGPFEVIARVGPVAYRLKLPAHLEKIHNVFHVSLLRKAEVDPSRVLPPVPIEVREDLTLETRPVKIMDRSEKTLRNKKVSLVRVLWRNSQIEEETWERESEIKEKYPHLFLESAEFSSPSFSTEHHLFSSLARRTLSISTPHSRTFGQIKGEELAVQWGLNHLPDQNRPEVEQVGCVIDKLGSPDIGETLPKFPVVACLVKGPSPDAFLCACLSKLNNYKLRDQTALTTPKQQTMHAIACTAVDRLPTSHLHAAESHAAAGGDPPLQWSPPAPINTQKPWRKSGGKDFT</sequence>
<evidence type="ECO:0000256" key="3">
    <source>
        <dbReference type="ARBA" id="ARBA00022679"/>
    </source>
</evidence>
<dbReference type="Gene3D" id="3.10.10.10">
    <property type="entry name" value="HIV Type 1 Reverse Transcriptase, subunit A, domain 1"/>
    <property type="match status" value="1"/>
</dbReference>
<organism evidence="21">
    <name type="scientific">Salix viminalis</name>
    <name type="common">Common osier</name>
    <name type="synonym">Basket willow</name>
    <dbReference type="NCBI Taxonomy" id="40686"/>
    <lineage>
        <taxon>Eukaryota</taxon>
        <taxon>Viridiplantae</taxon>
        <taxon>Streptophyta</taxon>
        <taxon>Embryophyta</taxon>
        <taxon>Tracheophyta</taxon>
        <taxon>Spermatophyta</taxon>
        <taxon>Magnoliopsida</taxon>
        <taxon>eudicotyledons</taxon>
        <taxon>Gunneridae</taxon>
        <taxon>Pentapetalae</taxon>
        <taxon>rosids</taxon>
        <taxon>fabids</taxon>
        <taxon>Malpighiales</taxon>
        <taxon>Salicaceae</taxon>
        <taxon>Saliceae</taxon>
        <taxon>Salix</taxon>
    </lineage>
</organism>
<dbReference type="GO" id="GO:0006310">
    <property type="term" value="P:DNA recombination"/>
    <property type="evidence" value="ECO:0007669"/>
    <property type="project" value="UniProtKB-KW"/>
</dbReference>
<feature type="domain" description="CCHC-type" evidence="18">
    <location>
        <begin position="391"/>
        <end position="405"/>
    </location>
</feature>
<dbReference type="Gene3D" id="3.30.70.270">
    <property type="match status" value="2"/>
</dbReference>
<dbReference type="EMBL" id="CAADRP010002025">
    <property type="protein sequence ID" value="VFU59134.1"/>
    <property type="molecule type" value="Genomic_DNA"/>
</dbReference>
<dbReference type="PANTHER" id="PTHR37984:SF5">
    <property type="entry name" value="PROTEIN NYNRIN-LIKE"/>
    <property type="match status" value="1"/>
</dbReference>
<dbReference type="Gene3D" id="3.30.420.10">
    <property type="entry name" value="Ribonuclease H-like superfamily/Ribonuclease H"/>
    <property type="match status" value="1"/>
</dbReference>
<dbReference type="InterPro" id="IPR036875">
    <property type="entry name" value="Znf_CCHC_sf"/>
</dbReference>
<dbReference type="InterPro" id="IPR050951">
    <property type="entry name" value="Retrovirus_Pol_polyprotein"/>
</dbReference>
<keyword evidence="16" id="KW-0862">Zinc</keyword>
<dbReference type="InterPro" id="IPR056924">
    <property type="entry name" value="SH3_Tf2-1"/>
</dbReference>
<evidence type="ECO:0000256" key="16">
    <source>
        <dbReference type="PROSITE-ProRule" id="PRU00047"/>
    </source>
</evidence>
<dbReference type="GO" id="GO:0004190">
    <property type="term" value="F:aspartic-type endopeptidase activity"/>
    <property type="evidence" value="ECO:0007669"/>
    <property type="project" value="UniProtKB-KW"/>
</dbReference>
<feature type="region of interest" description="Disordered" evidence="17">
    <location>
        <begin position="1684"/>
        <end position="1720"/>
    </location>
</feature>
<dbReference type="Pfam" id="PF00098">
    <property type="entry name" value="zf-CCHC"/>
    <property type="match status" value="1"/>
</dbReference>
<dbReference type="Pfam" id="PF08284">
    <property type="entry name" value="RVP_2"/>
    <property type="match status" value="1"/>
</dbReference>
<evidence type="ECO:0000259" key="20">
    <source>
        <dbReference type="PROSITE" id="PS50994"/>
    </source>
</evidence>
<dbReference type="SUPFAM" id="SSF50630">
    <property type="entry name" value="Acid proteases"/>
    <property type="match status" value="1"/>
</dbReference>
<dbReference type="PROSITE" id="PS50878">
    <property type="entry name" value="RT_POL"/>
    <property type="match status" value="1"/>
</dbReference>
<dbReference type="FunFam" id="3.10.10.10:FF:000007">
    <property type="entry name" value="Retrovirus-related Pol polyprotein from transposon 17.6-like Protein"/>
    <property type="match status" value="1"/>
</dbReference>
<keyword evidence="16" id="KW-0863">Zinc-finger</keyword>
<dbReference type="InterPro" id="IPR041373">
    <property type="entry name" value="RT_RNaseH"/>
</dbReference>
<evidence type="ECO:0000256" key="9">
    <source>
        <dbReference type="ARBA" id="ARBA00022801"/>
    </source>
</evidence>
<gene>
    <name evidence="21" type="ORF">SVIM_LOCUS434645</name>
</gene>
<evidence type="ECO:0000313" key="21">
    <source>
        <dbReference type="EMBL" id="VFU59134.1"/>
    </source>
</evidence>
<evidence type="ECO:0000256" key="12">
    <source>
        <dbReference type="ARBA" id="ARBA00022918"/>
    </source>
</evidence>
<evidence type="ECO:0000256" key="5">
    <source>
        <dbReference type="ARBA" id="ARBA00022722"/>
    </source>
</evidence>
<evidence type="ECO:0000256" key="10">
    <source>
        <dbReference type="ARBA" id="ARBA00022842"/>
    </source>
</evidence>
<dbReference type="InterPro" id="IPR005162">
    <property type="entry name" value="Retrotrans_gag_dom"/>
</dbReference>
<feature type="region of interest" description="Disordered" evidence="17">
    <location>
        <begin position="411"/>
        <end position="440"/>
    </location>
</feature>
<dbReference type="CDD" id="cd00303">
    <property type="entry name" value="retropepsin_like"/>
    <property type="match status" value="1"/>
</dbReference>
<feature type="region of interest" description="Disordered" evidence="17">
    <location>
        <begin position="307"/>
        <end position="365"/>
    </location>
</feature>